<organism evidence="1 2">
    <name type="scientific">Phlebia brevispora</name>
    <dbReference type="NCBI Taxonomy" id="194682"/>
    <lineage>
        <taxon>Eukaryota</taxon>
        <taxon>Fungi</taxon>
        <taxon>Dikarya</taxon>
        <taxon>Basidiomycota</taxon>
        <taxon>Agaricomycotina</taxon>
        <taxon>Agaricomycetes</taxon>
        <taxon>Polyporales</taxon>
        <taxon>Meruliaceae</taxon>
        <taxon>Phlebia</taxon>
    </lineage>
</organism>
<comment type="caution">
    <text evidence="1">The sequence shown here is derived from an EMBL/GenBank/DDBJ whole genome shotgun (WGS) entry which is preliminary data.</text>
</comment>
<dbReference type="EMBL" id="JANHOG010001468">
    <property type="protein sequence ID" value="KAJ3536590.1"/>
    <property type="molecule type" value="Genomic_DNA"/>
</dbReference>
<keyword evidence="2" id="KW-1185">Reference proteome</keyword>
<gene>
    <name evidence="1" type="ORF">NM688_g6816</name>
</gene>
<evidence type="ECO:0000313" key="1">
    <source>
        <dbReference type="EMBL" id="KAJ3536590.1"/>
    </source>
</evidence>
<proteinExistence type="predicted"/>
<name>A0ACC1SC33_9APHY</name>
<accession>A0ACC1SC33</accession>
<reference evidence="1" key="1">
    <citation type="submission" date="2022-07" db="EMBL/GenBank/DDBJ databases">
        <title>Genome Sequence of Phlebia brevispora.</title>
        <authorList>
            <person name="Buettner E."/>
        </authorList>
    </citation>
    <scope>NUCLEOTIDE SEQUENCE</scope>
    <source>
        <strain evidence="1">MPL23</strain>
    </source>
</reference>
<protein>
    <submittedName>
        <fullName evidence="1">Uncharacterized protein</fullName>
    </submittedName>
</protein>
<sequence>MTLATFFSSATKTQLVVFYAGLGVLSALLLALVVYGLVCLIRFRRRAYRRGKWPGWRGYVCQEAHSCQSLACGDLQRTASTPADPPAWAMAYKRHFEVRESACIEPGISPYGMPMLRKPRSPVIVGVIVKNTPPPSPVPLEPDEHDVLTALGSPALSEPDEPDVLNTPRQYDLSPDSLHIVVDCDDESRRSSVQDTIFPVFPVQTAERAVIDYLSIPPSHWPSPDLIDDNNSEPSEENARLHADHCSHPSSESLSFQSGAATEIYAQVKRQGFYGAPADWEHVRPVLSSTSIMKVRVVACTALLTAVLLSTWLFFFVGIHISQLALGLLGDALDVVHPVPYNLSDTEATNNDLPPSSYDDISIPEDHGELLSWSSYDENSLDIFANTYVISLPHRTDRRISMERLRQAISVNWTYVDAVSAENPEIHWLMECIRSMRGDATVSSNLTYAEEFAWPPELDADPSAADASFEPTSMTSWCPQSDIPKPQSIPADPRNNDTKPEDFAPELRPLTCATRNLTHGPPLVPSLPPYMILTASKVACWNSHLQVLEKFAYGPKDDKDGNGHDVALILEDDVDIERDIRGRLRYLRDYLPENQWDILFLGHCWSNEAYHPAIATLTISDARHRGTTLHPSFAPKCTHAYAVSRSGAVKLVQHLQHPPFAYSRALDQAFAWLVLSGRVKSYSLVPSLVVQRKVTASDVDAGDSGVGSDWKDSLDDGILASQVGRLQLCPTSNYTMSAPAIGNASSVEASFSQFQELISRWSLEEPDDTAEASVRLEQCDSALRTLHHISSDFFRLTHQARRNLQRRRNGAVAINRLPTEILCSIFVAVGDNARDKLSIAQTCGFWRKIALGFPFMWTSVDLDTITTSYMASKIFRRGGDHPLRVTCREWNDLRVTCVTFELPRLQDLDLTWTSIIHNALNGKIAPSLVRLRLSSPRGIAHIQAPMLLVREHPLLEDLTLVRCRMAFTPANFHGLKKLNIDCSSFGSPVMDGDQDFLHVLESCPELETLVLRGLSLYSEEFGYEPASPVVLPRLRHMELSVRPEGIRHITSKVSAPALHRLLMRCGSLHSGDVAAISGRCLAFTILASTEFLVIDNGASTICAFDKDTRLSFLFVEDLVQSPPVFRGIVTSLAADYSMSSLRTLRIRKPRTAEVIMLLRNLPTVQTLVLIYPLSSSSKLRNAEIVPELLFEARKTSEPPFLPNLRTLAFERVYLSIQNSCELLEFMELRPGLQRLHLFWCKGDLPMDELVELLQGQSVTAQSSHRSLSLYDGVDVESQVPPPVW</sequence>
<dbReference type="Proteomes" id="UP001148662">
    <property type="component" value="Unassembled WGS sequence"/>
</dbReference>
<evidence type="ECO:0000313" key="2">
    <source>
        <dbReference type="Proteomes" id="UP001148662"/>
    </source>
</evidence>